<dbReference type="AlphaFoldDB" id="A0A8R7UIZ8"/>
<reference evidence="2" key="3">
    <citation type="submission" date="2022-06" db="UniProtKB">
        <authorList>
            <consortium name="EnsemblPlants"/>
        </authorList>
    </citation>
    <scope>IDENTIFICATION</scope>
</reference>
<proteinExistence type="predicted"/>
<evidence type="ECO:0000313" key="2">
    <source>
        <dbReference type="EnsemblPlants" id="TuG1812G0500004016.01.T01.cds325613"/>
    </source>
</evidence>
<name>A0A8R7UIZ8_TRIUA</name>
<dbReference type="Proteomes" id="UP000015106">
    <property type="component" value="Chromosome 5"/>
</dbReference>
<protein>
    <submittedName>
        <fullName evidence="2">Uncharacterized protein</fullName>
    </submittedName>
</protein>
<dbReference type="Gramene" id="TuG1812G0500004016.01.T01">
    <property type="protein sequence ID" value="TuG1812G0500004016.01.T01.cds325613"/>
    <property type="gene ID" value="TuG1812G0500004016.01"/>
</dbReference>
<reference evidence="3" key="1">
    <citation type="journal article" date="2013" name="Nature">
        <title>Draft genome of the wheat A-genome progenitor Triticum urartu.</title>
        <authorList>
            <person name="Ling H.Q."/>
            <person name="Zhao S."/>
            <person name="Liu D."/>
            <person name="Wang J."/>
            <person name="Sun H."/>
            <person name="Zhang C."/>
            <person name="Fan H."/>
            <person name="Li D."/>
            <person name="Dong L."/>
            <person name="Tao Y."/>
            <person name="Gao C."/>
            <person name="Wu H."/>
            <person name="Li Y."/>
            <person name="Cui Y."/>
            <person name="Guo X."/>
            <person name="Zheng S."/>
            <person name="Wang B."/>
            <person name="Yu K."/>
            <person name="Liang Q."/>
            <person name="Yang W."/>
            <person name="Lou X."/>
            <person name="Chen J."/>
            <person name="Feng M."/>
            <person name="Jian J."/>
            <person name="Zhang X."/>
            <person name="Luo G."/>
            <person name="Jiang Y."/>
            <person name="Liu J."/>
            <person name="Wang Z."/>
            <person name="Sha Y."/>
            <person name="Zhang B."/>
            <person name="Wu H."/>
            <person name="Tang D."/>
            <person name="Shen Q."/>
            <person name="Xue P."/>
            <person name="Zou S."/>
            <person name="Wang X."/>
            <person name="Liu X."/>
            <person name="Wang F."/>
            <person name="Yang Y."/>
            <person name="An X."/>
            <person name="Dong Z."/>
            <person name="Zhang K."/>
            <person name="Zhang X."/>
            <person name="Luo M.C."/>
            <person name="Dvorak J."/>
            <person name="Tong Y."/>
            <person name="Wang J."/>
            <person name="Yang H."/>
            <person name="Li Z."/>
            <person name="Wang D."/>
            <person name="Zhang A."/>
            <person name="Wang J."/>
        </authorList>
    </citation>
    <scope>NUCLEOTIDE SEQUENCE</scope>
    <source>
        <strain evidence="3">cv. G1812</strain>
    </source>
</reference>
<evidence type="ECO:0000256" key="1">
    <source>
        <dbReference type="SAM" id="MobiDB-lite"/>
    </source>
</evidence>
<accession>A0A8R7UIZ8</accession>
<sequence length="151" mass="16611">EVALLIYWPSRPLEITLHPKNHTPSKKVHDEKEQPINISSISRSTSTPAPSDPTSRSLAAGDDSSPPAGISVSSCVTMRRRLTDLAGRRKLLRLLAPEKTSEDWDRMRYTSACTRTNTANLNSASLQLARSRSMADLILSTTNRIGEPADE</sequence>
<reference evidence="2" key="2">
    <citation type="submission" date="2018-03" db="EMBL/GenBank/DDBJ databases">
        <title>The Triticum urartu genome reveals the dynamic nature of wheat genome evolution.</title>
        <authorList>
            <person name="Ling H."/>
            <person name="Ma B."/>
            <person name="Shi X."/>
            <person name="Liu H."/>
            <person name="Dong L."/>
            <person name="Sun H."/>
            <person name="Cao Y."/>
            <person name="Gao Q."/>
            <person name="Zheng S."/>
            <person name="Li Y."/>
            <person name="Yu Y."/>
            <person name="Du H."/>
            <person name="Qi M."/>
            <person name="Li Y."/>
            <person name="Yu H."/>
            <person name="Cui Y."/>
            <person name="Wang N."/>
            <person name="Chen C."/>
            <person name="Wu H."/>
            <person name="Zhao Y."/>
            <person name="Zhang J."/>
            <person name="Li Y."/>
            <person name="Zhou W."/>
            <person name="Zhang B."/>
            <person name="Hu W."/>
            <person name="Eijk M."/>
            <person name="Tang J."/>
            <person name="Witsenboer H."/>
            <person name="Zhao S."/>
            <person name="Li Z."/>
            <person name="Zhang A."/>
            <person name="Wang D."/>
            <person name="Liang C."/>
        </authorList>
    </citation>
    <scope>NUCLEOTIDE SEQUENCE [LARGE SCALE GENOMIC DNA]</scope>
    <source>
        <strain evidence="2">cv. G1812</strain>
    </source>
</reference>
<feature type="compositionally biased region" description="Low complexity" evidence="1">
    <location>
        <begin position="35"/>
        <end position="57"/>
    </location>
</feature>
<keyword evidence="3" id="KW-1185">Reference proteome</keyword>
<evidence type="ECO:0000313" key="3">
    <source>
        <dbReference type="Proteomes" id="UP000015106"/>
    </source>
</evidence>
<feature type="region of interest" description="Disordered" evidence="1">
    <location>
        <begin position="18"/>
        <end position="72"/>
    </location>
</feature>
<dbReference type="EnsemblPlants" id="TuG1812G0500004016.01.T01">
    <property type="protein sequence ID" value="TuG1812G0500004016.01.T01.cds325613"/>
    <property type="gene ID" value="TuG1812G0500004016.01"/>
</dbReference>
<organism evidence="2 3">
    <name type="scientific">Triticum urartu</name>
    <name type="common">Red wild einkorn</name>
    <name type="synonym">Crithodium urartu</name>
    <dbReference type="NCBI Taxonomy" id="4572"/>
    <lineage>
        <taxon>Eukaryota</taxon>
        <taxon>Viridiplantae</taxon>
        <taxon>Streptophyta</taxon>
        <taxon>Embryophyta</taxon>
        <taxon>Tracheophyta</taxon>
        <taxon>Spermatophyta</taxon>
        <taxon>Magnoliopsida</taxon>
        <taxon>Liliopsida</taxon>
        <taxon>Poales</taxon>
        <taxon>Poaceae</taxon>
        <taxon>BOP clade</taxon>
        <taxon>Pooideae</taxon>
        <taxon>Triticodae</taxon>
        <taxon>Triticeae</taxon>
        <taxon>Triticinae</taxon>
        <taxon>Triticum</taxon>
    </lineage>
</organism>